<evidence type="ECO:0000259" key="2">
    <source>
        <dbReference type="PROSITE" id="PS51644"/>
    </source>
</evidence>
<name>A0A7R8X163_9CRUS</name>
<evidence type="ECO:0000313" key="3">
    <source>
        <dbReference type="EMBL" id="CAD7241821.1"/>
    </source>
</evidence>
<gene>
    <name evidence="3" type="ORF">DSTB1V02_LOCUS1799</name>
</gene>
<dbReference type="EMBL" id="LR899697">
    <property type="protein sequence ID" value="CAD7241821.1"/>
    <property type="molecule type" value="Genomic_DNA"/>
</dbReference>
<evidence type="ECO:0000256" key="1">
    <source>
        <dbReference type="SAM" id="MobiDB-lite"/>
    </source>
</evidence>
<dbReference type="PROSITE" id="PS51644">
    <property type="entry name" value="HTH_OST"/>
    <property type="match status" value="1"/>
</dbReference>
<dbReference type="CDD" id="cd08824">
    <property type="entry name" value="LOTUS"/>
    <property type="match status" value="1"/>
</dbReference>
<protein>
    <recommendedName>
        <fullName evidence="2">HTH OST-type domain-containing protein</fullName>
    </recommendedName>
</protein>
<evidence type="ECO:0000313" key="4">
    <source>
        <dbReference type="Proteomes" id="UP000677054"/>
    </source>
</evidence>
<proteinExistence type="predicted"/>
<dbReference type="OrthoDB" id="10034606at2759"/>
<dbReference type="CDD" id="cd09972">
    <property type="entry name" value="LOTUS_TDRD_OSKAR"/>
    <property type="match status" value="1"/>
</dbReference>
<dbReference type="Gene3D" id="3.30.420.610">
    <property type="entry name" value="LOTUS domain-like"/>
    <property type="match status" value="2"/>
</dbReference>
<dbReference type="EMBL" id="CAJPEV010000180">
    <property type="protein sequence ID" value="CAG0881919.1"/>
    <property type="molecule type" value="Genomic_DNA"/>
</dbReference>
<dbReference type="Pfam" id="PF12872">
    <property type="entry name" value="OST-HTH"/>
    <property type="match status" value="2"/>
</dbReference>
<feature type="domain" description="HTH OST-type" evidence="2">
    <location>
        <begin position="4"/>
        <end position="78"/>
    </location>
</feature>
<dbReference type="AlphaFoldDB" id="A0A7R8X163"/>
<dbReference type="Proteomes" id="UP000677054">
    <property type="component" value="Unassembled WGS sequence"/>
</dbReference>
<dbReference type="InterPro" id="IPR041966">
    <property type="entry name" value="LOTUS-like"/>
</dbReference>
<accession>A0A7R8X163</accession>
<feature type="region of interest" description="Disordered" evidence="1">
    <location>
        <begin position="273"/>
        <end position="292"/>
    </location>
</feature>
<keyword evidence="4" id="KW-1185">Reference proteome</keyword>
<sequence>MVSITEETKCLLRSVLAPEKHGLMLWEMERVYRALTGENGIPYRSYGFRTLQEFLAAIPDVCLLKTDIGGLRVLAVSDEKTEHILRMVSAQKSSRGAKPKFGLSRSYSSYSRSLSFPSPVKAFSTSPSRWHQMPNHWTPLRPPNFPPRLQKINDSGSTNLENGFHESTIETVTVDRPEPLTNGLPDAQENPSNKTGADFEKLCQLILDVLPPEGLPLKNISQAFALKHGFYISPSQYGYNSMVSLMSDVPDVTITPSEEGLYICSKFHSQGLPSNPHGSTAHADLSDSHPETGVCEEEDEIDAAFKIHLTLGNTSSDFSIDAAEERTSPHGASSNYLPLDGVQVSSHDHGNIVNVSDTEALPPGDTAVMGDVLYVQSFMTEFKCGDVIDIVIIDVLSPGFFHFRLGRDEQLLKQIEDDLRQGVVLHNCLQNPDSWQAKKCQVELLISCARNGKTFCIQEELVKEDLVNDYLDSVLLPELMGESPESFLSDIDKELEQNDQLSPDQ</sequence>
<organism evidence="3">
    <name type="scientific">Darwinula stevensoni</name>
    <dbReference type="NCBI Taxonomy" id="69355"/>
    <lineage>
        <taxon>Eukaryota</taxon>
        <taxon>Metazoa</taxon>
        <taxon>Ecdysozoa</taxon>
        <taxon>Arthropoda</taxon>
        <taxon>Crustacea</taxon>
        <taxon>Oligostraca</taxon>
        <taxon>Ostracoda</taxon>
        <taxon>Podocopa</taxon>
        <taxon>Podocopida</taxon>
        <taxon>Darwinulocopina</taxon>
        <taxon>Darwinuloidea</taxon>
        <taxon>Darwinulidae</taxon>
        <taxon>Darwinula</taxon>
    </lineage>
</organism>
<dbReference type="InterPro" id="IPR025605">
    <property type="entry name" value="OST-HTH/LOTUS_dom"/>
</dbReference>
<reference evidence="3" key="1">
    <citation type="submission" date="2020-11" db="EMBL/GenBank/DDBJ databases">
        <authorList>
            <person name="Tran Van P."/>
        </authorList>
    </citation>
    <scope>NUCLEOTIDE SEQUENCE</scope>
</reference>